<sequence length="115" mass="12838">MYSTGRLSLQLFTFQSAPAPDNVLGTVYYAVLFCGTACLSRRPGHFAARNEFLPRTFRPMTGLLDCYKPLNSGLHIRIADVEIEAESDQADILVARFEGEDGRGKAHDRFGLKRL</sequence>
<organism evidence="2">
    <name type="scientific">Coccidioides posadasii (strain RMSCC 757 / Silveira)</name>
    <name type="common">Valley fever fungus</name>
    <dbReference type="NCBI Taxonomy" id="443226"/>
    <lineage>
        <taxon>Eukaryota</taxon>
        <taxon>Fungi</taxon>
        <taxon>Dikarya</taxon>
        <taxon>Ascomycota</taxon>
        <taxon>Pezizomycotina</taxon>
        <taxon>Eurotiomycetes</taxon>
        <taxon>Eurotiomycetidae</taxon>
        <taxon>Onygenales</taxon>
        <taxon>Onygenaceae</taxon>
        <taxon>Coccidioides</taxon>
    </lineage>
</organism>
<dbReference type="AlphaFoldDB" id="E9CXZ4"/>
<keyword evidence="2" id="KW-1185">Reference proteome</keyword>
<name>E9CXZ4_COCPS</name>
<gene>
    <name evidence="1" type="ORF">CPSG_02664</name>
</gene>
<protein>
    <submittedName>
        <fullName evidence="1">Uncharacterized protein</fullName>
    </submittedName>
</protein>
<reference evidence="2" key="1">
    <citation type="journal article" date="2010" name="Genome Res.">
        <title>Population genomic sequencing of Coccidioides fungi reveals recent hybridization and transposon control.</title>
        <authorList>
            <person name="Neafsey D.E."/>
            <person name="Barker B.M."/>
            <person name="Sharpton T.J."/>
            <person name="Stajich J.E."/>
            <person name="Park D.J."/>
            <person name="Whiston E."/>
            <person name="Hung C.-Y."/>
            <person name="McMahan C."/>
            <person name="White J."/>
            <person name="Sykes S."/>
            <person name="Heiman D."/>
            <person name="Young S."/>
            <person name="Zeng Q."/>
            <person name="Abouelleil A."/>
            <person name="Aftuck L."/>
            <person name="Bessette D."/>
            <person name="Brown A."/>
            <person name="FitzGerald M."/>
            <person name="Lui A."/>
            <person name="Macdonald J.P."/>
            <person name="Priest M."/>
            <person name="Orbach M.J."/>
            <person name="Galgiani J.N."/>
            <person name="Kirkland T.N."/>
            <person name="Cole G.T."/>
            <person name="Birren B.W."/>
            <person name="Henn M.R."/>
            <person name="Taylor J.W."/>
            <person name="Rounsley S.D."/>
        </authorList>
    </citation>
    <scope>NUCLEOTIDE SEQUENCE [LARGE SCALE GENOMIC DNA]</scope>
    <source>
        <strain evidence="2">RMSCC 757 / Silveira</strain>
    </source>
</reference>
<accession>E9CXZ4</accession>
<evidence type="ECO:0000313" key="2">
    <source>
        <dbReference type="Proteomes" id="UP000002497"/>
    </source>
</evidence>
<dbReference type="VEuPathDB" id="FungiDB:CPSG_02664"/>
<reference evidence="2" key="2">
    <citation type="submission" date="2010-03" db="EMBL/GenBank/DDBJ databases">
        <title>The genome sequence of Coccidioides posadasii strain Silveira.</title>
        <authorList>
            <consortium name="The Broad Institute Genome Sequencing Center for Infectious Disease"/>
            <person name="Neafsey D."/>
            <person name="Orbach M."/>
            <person name="Henn M.R."/>
            <person name="Cole G.T."/>
            <person name="Galgiani J."/>
            <person name="Gardner M.J."/>
            <person name="Kirkland T.N."/>
            <person name="Taylor J.W."/>
            <person name="Young S.K."/>
            <person name="Zeng Q."/>
            <person name="Koehrsen M."/>
            <person name="Alvarado L."/>
            <person name="Berlin A."/>
            <person name="Borenstein D."/>
            <person name="Chapman S.B."/>
            <person name="Chen Z."/>
            <person name="Engels R."/>
            <person name="Freedman E."/>
            <person name="Gellesch M."/>
            <person name="Goldberg J."/>
            <person name="Griggs A."/>
            <person name="Gujja S."/>
            <person name="Heilman E."/>
            <person name="Heiman D."/>
            <person name="Howarth C."/>
            <person name="Jen D."/>
            <person name="Larson L."/>
            <person name="Mehta T."/>
            <person name="Neiman D."/>
            <person name="Park D."/>
            <person name="Pearson M."/>
            <person name="Richards J."/>
            <person name="Roberts A."/>
            <person name="Saif S."/>
            <person name="Shea T."/>
            <person name="Shenoy N."/>
            <person name="Sisk P."/>
            <person name="Stolte C."/>
            <person name="Sykes S."/>
            <person name="Walk T."/>
            <person name="White J."/>
            <person name="Yandava C."/>
            <person name="Haas B."/>
            <person name="Nusbaum C."/>
            <person name="Birren B."/>
        </authorList>
    </citation>
    <scope>NUCLEOTIDE SEQUENCE [LARGE SCALE GENOMIC DNA]</scope>
    <source>
        <strain evidence="2">RMSCC 757 / Silveira</strain>
    </source>
</reference>
<dbReference type="Proteomes" id="UP000002497">
    <property type="component" value="Unassembled WGS sequence"/>
</dbReference>
<evidence type="ECO:0000313" key="1">
    <source>
        <dbReference type="EMBL" id="EFW20821.1"/>
    </source>
</evidence>
<proteinExistence type="predicted"/>
<dbReference type="EMBL" id="GL636488">
    <property type="protein sequence ID" value="EFW20821.1"/>
    <property type="molecule type" value="Genomic_DNA"/>
</dbReference>
<dbReference type="HOGENOM" id="CLU_2108808_0_0_1"/>